<reference evidence="4 6" key="1">
    <citation type="journal article" date="2009" name="Int. J. Syst. Evol. Microbiol.">
        <title>Janibacter hoylei sp. nov., Bacillus isronensis sp. nov. and Bacillus aryabhattai sp. nov., isolated from cryotubes used for collecting air from the upper atmosphere.</title>
        <authorList>
            <person name="Shivaji S."/>
            <person name="Chaturvedi P."/>
            <person name="Begum Z."/>
            <person name="Pindi P.K."/>
            <person name="Manorama R."/>
            <person name="Padmanaban D.A."/>
            <person name="Shouche Y.S."/>
            <person name="Pawar S."/>
            <person name="Vaishampayan P."/>
            <person name="Dutt C.B."/>
            <person name="Datta G.N."/>
            <person name="Manchanda R.K."/>
            <person name="Rao U.R."/>
            <person name="Bhargava P.M."/>
            <person name="Narlikar J.V."/>
        </authorList>
    </citation>
    <scope>NUCLEOTIDE SEQUENCE [LARGE SCALE GENOMIC DNA]</scope>
    <source>
        <strain evidence="4 6">PVAS-1</strain>
    </source>
</reference>
<dbReference type="eggNOG" id="COG0099">
    <property type="taxonomic scope" value="Bacteria"/>
</dbReference>
<evidence type="ECO:0000313" key="3">
    <source>
        <dbReference type="EMBL" id="EKA60645.1"/>
    </source>
</evidence>
<dbReference type="STRING" id="1210046.B277_11740"/>
<comment type="caution">
    <text evidence="3">The sequence shown here is derived from an EMBL/GenBank/DDBJ whole genome shotgun (WGS) entry which is preliminary data.</text>
</comment>
<dbReference type="InterPro" id="IPR047806">
    <property type="entry name" value="IHF_actinobact"/>
</dbReference>
<feature type="domain" description="Integration host factor-like helix-two turn-helix" evidence="2">
    <location>
        <begin position="32"/>
        <end position="102"/>
    </location>
</feature>
<dbReference type="PATRIC" id="fig|1210046.3.peg.2254"/>
<dbReference type="Proteomes" id="UP000004474">
    <property type="component" value="Unassembled WGS sequence"/>
</dbReference>
<organism evidence="3 5">
    <name type="scientific">Janibacter hoylei PVAS-1</name>
    <dbReference type="NCBI Taxonomy" id="1210046"/>
    <lineage>
        <taxon>Bacteria</taxon>
        <taxon>Bacillati</taxon>
        <taxon>Actinomycetota</taxon>
        <taxon>Actinomycetes</taxon>
        <taxon>Micrococcales</taxon>
        <taxon>Intrasporangiaceae</taxon>
        <taxon>Janibacter</taxon>
    </lineage>
</organism>
<evidence type="ECO:0000313" key="6">
    <source>
        <dbReference type="Proteomes" id="UP000288711"/>
    </source>
</evidence>
<name>K1DVV0_9MICO</name>
<dbReference type="Pfam" id="PF22525">
    <property type="entry name" value="H2TH_5"/>
    <property type="match status" value="1"/>
</dbReference>
<evidence type="ECO:0000313" key="4">
    <source>
        <dbReference type="EMBL" id="RWU81526.1"/>
    </source>
</evidence>
<proteinExistence type="predicted"/>
<dbReference type="NCBIfam" id="NF041260">
    <property type="entry name" value="actino_IHF"/>
    <property type="match status" value="1"/>
</dbReference>
<dbReference type="Proteomes" id="UP000288711">
    <property type="component" value="Unassembled WGS sequence"/>
</dbReference>
<dbReference type="RefSeq" id="WP_007928295.1">
    <property type="nucleotide sequence ID" value="NZ_ALWX01000051.1"/>
</dbReference>
<dbReference type="EMBL" id="PIPF01000014">
    <property type="protein sequence ID" value="RWU81526.1"/>
    <property type="molecule type" value="Genomic_DNA"/>
</dbReference>
<gene>
    <name evidence="3" type="ORF">B277_11740</name>
    <name evidence="4" type="ORF">CWN80_14430</name>
</gene>
<feature type="region of interest" description="Disordered" evidence="1">
    <location>
        <begin position="1"/>
        <end position="20"/>
    </location>
</feature>
<reference evidence="4" key="3">
    <citation type="submission" date="2017-11" db="EMBL/GenBank/DDBJ databases">
        <authorList>
            <person name="Seuylemezian A."/>
            <person name="Cooper K."/>
            <person name="Vaishampayan P."/>
        </authorList>
    </citation>
    <scope>NUCLEOTIDE SEQUENCE</scope>
    <source>
        <strain evidence="4">PVAS-1</strain>
    </source>
</reference>
<dbReference type="Gene3D" id="1.10.8.50">
    <property type="match status" value="1"/>
</dbReference>
<evidence type="ECO:0000256" key="1">
    <source>
        <dbReference type="SAM" id="MobiDB-lite"/>
    </source>
</evidence>
<dbReference type="InterPro" id="IPR055201">
    <property type="entry name" value="IHF-like_H2TH"/>
</dbReference>
<keyword evidence="6" id="KW-1185">Reference proteome</keyword>
<evidence type="ECO:0000259" key="2">
    <source>
        <dbReference type="Pfam" id="PF22525"/>
    </source>
</evidence>
<dbReference type="AlphaFoldDB" id="K1DVV0"/>
<dbReference type="OrthoDB" id="3197442at2"/>
<sequence length="105" mass="11270">MPVPPLTPRQRAEALARAAAARRSRADLQQRLKHGSVGLDEVLRAGGDDPAVARMRVVTLVESLPGVGPATAALVMEELGIASSRRVRGLGPRQRTALLERFTRV</sequence>
<reference evidence="3 5" key="2">
    <citation type="journal article" date="2012" name="J. Bacteriol.">
        <title>Genome Sequence of Janibacter hoylei MTCC8307, Isolated from the Stratospheric Air.</title>
        <authorList>
            <person name="Pawar S.P."/>
            <person name="Dhotre D.P."/>
            <person name="Shetty S.A."/>
            <person name="Chowdhury S.P."/>
            <person name="Chaudhari B.L."/>
            <person name="Shouche Y.S."/>
        </authorList>
    </citation>
    <scope>NUCLEOTIDE SEQUENCE [LARGE SCALE GENOMIC DNA]</scope>
    <source>
        <strain evidence="3 5">PVAS-1</strain>
    </source>
</reference>
<protein>
    <submittedName>
        <fullName evidence="4">Integration host factor MihF</fullName>
    </submittedName>
</protein>
<dbReference type="EMBL" id="ALWX01000051">
    <property type="protein sequence ID" value="EKA60645.1"/>
    <property type="molecule type" value="Genomic_DNA"/>
</dbReference>
<evidence type="ECO:0000313" key="5">
    <source>
        <dbReference type="Proteomes" id="UP000004474"/>
    </source>
</evidence>
<accession>K1DVV0</accession>